<evidence type="ECO:0000256" key="2">
    <source>
        <dbReference type="SAM" id="Phobius"/>
    </source>
</evidence>
<evidence type="ECO:0000313" key="3">
    <source>
        <dbReference type="EMBL" id="GAA1749526.1"/>
    </source>
</evidence>
<keyword evidence="2" id="KW-0472">Membrane</keyword>
<name>A0ABN2K6Q5_9MICC</name>
<keyword evidence="4" id="KW-1185">Reference proteome</keyword>
<keyword evidence="2" id="KW-1133">Transmembrane helix</keyword>
<organism evidence="3 4">
    <name type="scientific">Kocuria aegyptia</name>
    <dbReference type="NCBI Taxonomy" id="330943"/>
    <lineage>
        <taxon>Bacteria</taxon>
        <taxon>Bacillati</taxon>
        <taxon>Actinomycetota</taxon>
        <taxon>Actinomycetes</taxon>
        <taxon>Micrococcales</taxon>
        <taxon>Micrococcaceae</taxon>
        <taxon>Kocuria</taxon>
    </lineage>
</organism>
<dbReference type="EMBL" id="BAAAOA010000007">
    <property type="protein sequence ID" value="GAA1749526.1"/>
    <property type="molecule type" value="Genomic_DNA"/>
</dbReference>
<accession>A0ABN2K6Q5</accession>
<dbReference type="Proteomes" id="UP001501204">
    <property type="component" value="Unassembled WGS sequence"/>
</dbReference>
<proteinExistence type="predicted"/>
<gene>
    <name evidence="3" type="ORF">GCM10009767_05440</name>
</gene>
<feature type="region of interest" description="Disordered" evidence="1">
    <location>
        <begin position="112"/>
        <end position="142"/>
    </location>
</feature>
<feature type="transmembrane region" description="Helical" evidence="2">
    <location>
        <begin position="47"/>
        <end position="71"/>
    </location>
</feature>
<keyword evidence="2" id="KW-0812">Transmembrane</keyword>
<evidence type="ECO:0000256" key="1">
    <source>
        <dbReference type="SAM" id="MobiDB-lite"/>
    </source>
</evidence>
<protein>
    <submittedName>
        <fullName evidence="3">Uncharacterized protein</fullName>
    </submittedName>
</protein>
<feature type="transmembrane region" description="Helical" evidence="2">
    <location>
        <begin position="13"/>
        <end position="35"/>
    </location>
</feature>
<evidence type="ECO:0000313" key="4">
    <source>
        <dbReference type="Proteomes" id="UP001501204"/>
    </source>
</evidence>
<sequence>MCAAVALVLVGSALWPTVAGVVLAALGIGLGIAALVRSRGTGGRRLLVVSSVAAIVLGTLGLLTGGARLALWPVAEAYQECVAGTLTLSGAAQCQQELEDGVWSYLSGSPGASADDAAGAASTSNASPSNASPGPGAAPVRG</sequence>
<comment type="caution">
    <text evidence="3">The sequence shown here is derived from an EMBL/GenBank/DDBJ whole genome shotgun (WGS) entry which is preliminary data.</text>
</comment>
<reference evidence="3 4" key="1">
    <citation type="journal article" date="2019" name="Int. J. Syst. Evol. Microbiol.">
        <title>The Global Catalogue of Microorganisms (GCM) 10K type strain sequencing project: providing services to taxonomists for standard genome sequencing and annotation.</title>
        <authorList>
            <consortium name="The Broad Institute Genomics Platform"/>
            <consortium name="The Broad Institute Genome Sequencing Center for Infectious Disease"/>
            <person name="Wu L."/>
            <person name="Ma J."/>
        </authorList>
    </citation>
    <scope>NUCLEOTIDE SEQUENCE [LARGE SCALE GENOMIC DNA]</scope>
    <source>
        <strain evidence="3 4">JCM 14735</strain>
    </source>
</reference>